<dbReference type="EMBL" id="FOGI01000002">
    <property type="protein sequence ID" value="SER29615.1"/>
    <property type="molecule type" value="Genomic_DNA"/>
</dbReference>
<evidence type="ECO:0000259" key="1">
    <source>
        <dbReference type="Pfam" id="PF07978"/>
    </source>
</evidence>
<name>A0A1H9N1T2_9PSEU</name>
<accession>A0A1H9N1T2</accession>
<dbReference type="AlphaFoldDB" id="A0A1H9N1T2"/>
<dbReference type="STRING" id="155974.SAMN04487818_102449"/>
<dbReference type="InterPro" id="IPR011008">
    <property type="entry name" value="Dimeric_a/b-barrel"/>
</dbReference>
<proteinExistence type="predicted"/>
<sequence length="199" mass="22037">MSALGIVELRRYTLHPGRRDELVELFEREFVDSQAAVGMPILGTFRRPSEPDRFIWLRGFPDLAGRGPSLTAFYSGPVWAEHSAAANATMVDFRDVLLLRPVRGSFPEPRDEAGPVRISIHYFDGPADDLAGEGVDPLVLATHPGPNEFPALPVREGEHVLVTLSLDTAIPPTPEAWARRAVQEPEHLFLEPTATSRLR</sequence>
<evidence type="ECO:0000313" key="2">
    <source>
        <dbReference type="EMBL" id="SER29615.1"/>
    </source>
</evidence>
<protein>
    <submittedName>
        <fullName evidence="2">NIPSNAP protein</fullName>
    </submittedName>
</protein>
<evidence type="ECO:0000313" key="3">
    <source>
        <dbReference type="Proteomes" id="UP000199051"/>
    </source>
</evidence>
<dbReference type="Proteomes" id="UP000199051">
    <property type="component" value="Unassembled WGS sequence"/>
</dbReference>
<keyword evidence="3" id="KW-1185">Reference proteome</keyword>
<dbReference type="SUPFAM" id="SSF54909">
    <property type="entry name" value="Dimeric alpha+beta barrel"/>
    <property type="match status" value="1"/>
</dbReference>
<dbReference type="Gene3D" id="3.30.70.100">
    <property type="match status" value="1"/>
</dbReference>
<feature type="domain" description="NIPSNAP" evidence="1">
    <location>
        <begin position="7"/>
        <end position="102"/>
    </location>
</feature>
<dbReference type="Pfam" id="PF07978">
    <property type="entry name" value="NIPSNAP"/>
    <property type="match status" value="1"/>
</dbReference>
<reference evidence="3" key="1">
    <citation type="submission" date="2016-10" db="EMBL/GenBank/DDBJ databases">
        <authorList>
            <person name="Varghese N."/>
            <person name="Submissions S."/>
        </authorList>
    </citation>
    <scope>NUCLEOTIDE SEQUENCE [LARGE SCALE GENOMIC DNA]</scope>
    <source>
        <strain evidence="3">DSM 44260</strain>
    </source>
</reference>
<gene>
    <name evidence="2" type="ORF">SAMN04487818_102449</name>
</gene>
<dbReference type="RefSeq" id="WP_092775360.1">
    <property type="nucleotide sequence ID" value="NZ_FOGI01000002.1"/>
</dbReference>
<dbReference type="InterPro" id="IPR012577">
    <property type="entry name" value="NIPSNAP"/>
</dbReference>
<organism evidence="2 3">
    <name type="scientific">Actinokineospora terrae</name>
    <dbReference type="NCBI Taxonomy" id="155974"/>
    <lineage>
        <taxon>Bacteria</taxon>
        <taxon>Bacillati</taxon>
        <taxon>Actinomycetota</taxon>
        <taxon>Actinomycetes</taxon>
        <taxon>Pseudonocardiales</taxon>
        <taxon>Pseudonocardiaceae</taxon>
        <taxon>Actinokineospora</taxon>
    </lineage>
</organism>